<protein>
    <recommendedName>
        <fullName evidence="3">RepB-like DNA primase domain-containing protein</fullName>
    </recommendedName>
</protein>
<proteinExistence type="predicted"/>
<dbReference type="RefSeq" id="WP_195169757.1">
    <property type="nucleotide sequence ID" value="NZ_CP062983.1"/>
</dbReference>
<evidence type="ECO:0008006" key="3">
    <source>
        <dbReference type="Google" id="ProtNLM"/>
    </source>
</evidence>
<name>A0A7S8E7B6_9CHLR</name>
<sequence>MTAIHPDGKHRTPSRHIPLHQSNMLEDALAKLLETNQFGWGAYFAVGLRRMGLGRYQRGAESDILALPAVFVDVDRSDEEILRRLQAIQPRPSCITFSRGGYHTYWWLDKPLSDMTLARSILRGLQRTSGGDALSVVNSLRLPGSRNSKPQRHNTLCHIVEQQNSYYPASAFEHLLPRPTKKPVPQRIKKPNRQHRAGNTLNPELLHVVSDQLLHMGYVGRGDWLSGPCLYPHQHQHDDRHPSFGFNTSTGYGNCFRCGSILLKDICLTLGIQPADYGGLYI</sequence>
<dbReference type="AlphaFoldDB" id="A0A7S8E7B6"/>
<dbReference type="Proteomes" id="UP000594468">
    <property type="component" value="Chromosome"/>
</dbReference>
<organism evidence="1 2">
    <name type="scientific">Phototrophicus methaneseepsis</name>
    <dbReference type="NCBI Taxonomy" id="2710758"/>
    <lineage>
        <taxon>Bacteria</taxon>
        <taxon>Bacillati</taxon>
        <taxon>Chloroflexota</taxon>
        <taxon>Candidatus Thermofontia</taxon>
        <taxon>Phototrophicales</taxon>
        <taxon>Phototrophicaceae</taxon>
        <taxon>Phototrophicus</taxon>
    </lineage>
</organism>
<gene>
    <name evidence="1" type="ORF">G4Y79_18625</name>
</gene>
<evidence type="ECO:0000313" key="1">
    <source>
        <dbReference type="EMBL" id="QPC81686.1"/>
    </source>
</evidence>
<dbReference type="Gene3D" id="3.30.70.1790">
    <property type="entry name" value="RepB DNA-primase, N-terminal domain"/>
    <property type="match status" value="1"/>
</dbReference>
<reference evidence="1 2" key="1">
    <citation type="submission" date="2020-02" db="EMBL/GenBank/DDBJ databases">
        <authorList>
            <person name="Zheng R.K."/>
            <person name="Sun C.M."/>
        </authorList>
    </citation>
    <scope>NUCLEOTIDE SEQUENCE [LARGE SCALE GENOMIC DNA]</scope>
    <source>
        <strain evidence="2">rifampicinis</strain>
    </source>
</reference>
<dbReference type="KEGG" id="pmet:G4Y79_18625"/>
<keyword evidence="2" id="KW-1185">Reference proteome</keyword>
<dbReference type="EMBL" id="CP062983">
    <property type="protein sequence ID" value="QPC81686.1"/>
    <property type="molecule type" value="Genomic_DNA"/>
</dbReference>
<accession>A0A7S8E7B6</accession>
<evidence type="ECO:0000313" key="2">
    <source>
        <dbReference type="Proteomes" id="UP000594468"/>
    </source>
</evidence>